<evidence type="ECO:0000313" key="9">
    <source>
        <dbReference type="EMBL" id="NOV45881.1"/>
    </source>
</evidence>
<evidence type="ECO:0000256" key="5">
    <source>
        <dbReference type="PROSITE-ProRule" id="PRU00808"/>
    </source>
</evidence>
<evidence type="ECO:0000256" key="7">
    <source>
        <dbReference type="SAM" id="MobiDB-lite"/>
    </source>
</evidence>
<dbReference type="InterPro" id="IPR001353">
    <property type="entry name" value="Proteasome_sua/b"/>
</dbReference>
<dbReference type="GO" id="GO:0005634">
    <property type="term" value="C:nucleus"/>
    <property type="evidence" value="ECO:0007669"/>
    <property type="project" value="UniProtKB-SubCell"/>
</dbReference>
<dbReference type="InterPro" id="IPR029055">
    <property type="entry name" value="Ntn_hydrolases_N"/>
</dbReference>
<keyword evidence="2 6" id="KW-0963">Cytoplasm</keyword>
<feature type="region of interest" description="Disordered" evidence="7">
    <location>
        <begin position="230"/>
        <end position="254"/>
    </location>
</feature>
<evidence type="ECO:0000256" key="1">
    <source>
        <dbReference type="ARBA" id="ARBA00002000"/>
    </source>
</evidence>
<dbReference type="Gene3D" id="3.60.20.10">
    <property type="entry name" value="Glutamine Phosphoribosylpyrophosphate, subunit 1, domain 1"/>
    <property type="match status" value="1"/>
</dbReference>
<keyword evidence="3 5" id="KW-0647">Proteasome</keyword>
<organism evidence="9">
    <name type="scientific">Xenopsylla cheopis</name>
    <name type="common">Oriental rat flea</name>
    <name type="synonym">Pulex cheopis</name>
    <dbReference type="NCBI Taxonomy" id="163159"/>
    <lineage>
        <taxon>Eukaryota</taxon>
        <taxon>Metazoa</taxon>
        <taxon>Ecdysozoa</taxon>
        <taxon>Arthropoda</taxon>
        <taxon>Hexapoda</taxon>
        <taxon>Insecta</taxon>
        <taxon>Pterygota</taxon>
        <taxon>Neoptera</taxon>
        <taxon>Endopterygota</taxon>
        <taxon>Siphonaptera</taxon>
        <taxon>Pulicidae</taxon>
        <taxon>Xenopsyllinae</taxon>
        <taxon>Xenopsylla</taxon>
    </lineage>
</organism>
<feature type="compositionally biased region" description="Acidic residues" evidence="7">
    <location>
        <begin position="244"/>
        <end position="254"/>
    </location>
</feature>
<dbReference type="PROSITE" id="PS00388">
    <property type="entry name" value="PROTEASOME_ALPHA_1"/>
    <property type="match status" value="1"/>
</dbReference>
<evidence type="ECO:0000256" key="2">
    <source>
        <dbReference type="ARBA" id="ARBA00022490"/>
    </source>
</evidence>
<evidence type="ECO:0000256" key="4">
    <source>
        <dbReference type="ARBA" id="ARBA00023242"/>
    </source>
</evidence>
<dbReference type="Pfam" id="PF00227">
    <property type="entry name" value="Proteasome"/>
    <property type="match status" value="1"/>
</dbReference>
<dbReference type="CDD" id="cd03751">
    <property type="entry name" value="proteasome_alpha_type_3"/>
    <property type="match status" value="1"/>
</dbReference>
<name>A0A6M2DLC8_XENCH</name>
<proteinExistence type="inferred from homology"/>
<dbReference type="InterPro" id="IPR000426">
    <property type="entry name" value="Proteasome_asu_N"/>
</dbReference>
<dbReference type="AlphaFoldDB" id="A0A6M2DLC8"/>
<reference evidence="9" key="1">
    <citation type="submission" date="2020-03" db="EMBL/GenBank/DDBJ databases">
        <title>Transcriptomic Profiling of the Digestive Tract of the Rat Flea, Xenopsylla cheopis, Following Blood Feeding and Infection with Yersinia pestis.</title>
        <authorList>
            <person name="Bland D.M."/>
            <person name="Martens C.A."/>
            <person name="Virtaneva K."/>
            <person name="Kanakabandi K."/>
            <person name="Long D."/>
            <person name="Rosenke R."/>
            <person name="Saturday G.A."/>
            <person name="Hoyt F.H."/>
            <person name="Bruno D.P."/>
            <person name="Ribeiro J.M.C."/>
            <person name="Hinnebusch J."/>
        </authorList>
    </citation>
    <scope>NUCLEOTIDE SEQUENCE</scope>
</reference>
<accession>A0A6M2DLC8</accession>
<comment type="subcellular location">
    <subcellularLocation>
        <location evidence="6">Cytoplasm</location>
    </subcellularLocation>
    <subcellularLocation>
        <location evidence="6">Nucleus</location>
    </subcellularLocation>
</comment>
<dbReference type="EMBL" id="GIIL01002155">
    <property type="protein sequence ID" value="NOV45881.1"/>
    <property type="molecule type" value="Transcribed_RNA"/>
</dbReference>
<dbReference type="GO" id="GO:0006511">
    <property type="term" value="P:ubiquitin-dependent protein catabolic process"/>
    <property type="evidence" value="ECO:0007669"/>
    <property type="project" value="InterPro"/>
</dbReference>
<feature type="domain" description="Proteasome alpha-type subunits" evidence="8">
    <location>
        <begin position="8"/>
        <end position="30"/>
    </location>
</feature>
<dbReference type="InterPro" id="IPR050115">
    <property type="entry name" value="Proteasome_alpha"/>
</dbReference>
<comment type="function">
    <text evidence="1">The proteasome is a multicatalytic proteinase complex which is characterized by its ability to cleave peptides with Arg, Phe, Tyr, Leu, and Glu adjacent to the leaving group at neutral or slightly basic pH. The proteasome has an ATP-dependent proteolytic activity.</text>
</comment>
<evidence type="ECO:0000256" key="6">
    <source>
        <dbReference type="RuleBase" id="RU000551"/>
    </source>
</evidence>
<dbReference type="PROSITE" id="PS51475">
    <property type="entry name" value="PROTEASOME_ALPHA_2"/>
    <property type="match status" value="1"/>
</dbReference>
<evidence type="ECO:0000259" key="8">
    <source>
        <dbReference type="PROSITE" id="PS00388"/>
    </source>
</evidence>
<dbReference type="PANTHER" id="PTHR11599">
    <property type="entry name" value="PROTEASOME SUBUNIT ALPHA/BETA"/>
    <property type="match status" value="1"/>
</dbReference>
<dbReference type="SUPFAM" id="SSF56235">
    <property type="entry name" value="N-terminal nucleophile aminohydrolases (Ntn hydrolases)"/>
    <property type="match status" value="1"/>
</dbReference>
<dbReference type="Pfam" id="PF10584">
    <property type="entry name" value="Proteasome_A_N"/>
    <property type="match status" value="1"/>
</dbReference>
<dbReference type="SMART" id="SM00948">
    <property type="entry name" value="Proteasome_A_N"/>
    <property type="match status" value="1"/>
</dbReference>
<protein>
    <recommendedName>
        <fullName evidence="6">Proteasome subunit alpha type</fullName>
    </recommendedName>
</protein>
<sequence>MSSIGTGYDLSASQFSPDGRVFQVEYANKAVENSGTAIGLRGKDGVVFAVEKLVTSKLYEPGTNPRIFNIDKHVGMAVAGLICDAREIVSAARSECKSYISQYGVSIPLKYLTERVAGLFHTYTLYSAVRPYGCAVLLGSYENEVPVLYALDPSGVTTGCYGSAIGKAKQTAKTEIEKLKLSEMTCKQLVKEAARIIYLVHDELKDKNFELELSWVCADSNGVHQRVPANVRQEAESQAKQAMEDDSDSDTEDN</sequence>
<dbReference type="InterPro" id="IPR023332">
    <property type="entry name" value="Proteasome_alpha-type"/>
</dbReference>
<evidence type="ECO:0000256" key="3">
    <source>
        <dbReference type="ARBA" id="ARBA00022942"/>
    </source>
</evidence>
<keyword evidence="4 6" id="KW-0539">Nucleus</keyword>
<dbReference type="FunFam" id="3.60.20.10:FF:000007">
    <property type="entry name" value="Proteasome subunit alpha type"/>
    <property type="match status" value="1"/>
</dbReference>
<dbReference type="GO" id="GO:0005737">
    <property type="term" value="C:cytoplasm"/>
    <property type="evidence" value="ECO:0007669"/>
    <property type="project" value="UniProtKB-SubCell"/>
</dbReference>
<comment type="similarity">
    <text evidence="5 6">Belongs to the peptidase T1A family.</text>
</comment>
<dbReference type="GO" id="GO:0019773">
    <property type="term" value="C:proteasome core complex, alpha-subunit complex"/>
    <property type="evidence" value="ECO:0007669"/>
    <property type="project" value="UniProtKB-UniRule"/>
</dbReference>
<comment type="subunit">
    <text evidence="6">The 20S proteasome core is composed of 28 subunits that are arranged in four stacked rings, resulting in a barrel-shaped structure. The two end rings are each formed by seven alpha subunits, and the two central rings are each formed by seven beta subunits.</text>
</comment>